<feature type="region of interest" description="Disordered" evidence="1">
    <location>
        <begin position="411"/>
        <end position="430"/>
    </location>
</feature>
<name>A0A7S0Z5N9_9CHLO</name>
<organism evidence="3">
    <name type="scientific">Ostreococcus mediterraneus</name>
    <dbReference type="NCBI Taxonomy" id="1486918"/>
    <lineage>
        <taxon>Eukaryota</taxon>
        <taxon>Viridiplantae</taxon>
        <taxon>Chlorophyta</taxon>
        <taxon>Mamiellophyceae</taxon>
        <taxon>Mamiellales</taxon>
        <taxon>Bathycoccaceae</taxon>
        <taxon>Ostreococcus</taxon>
    </lineage>
</organism>
<dbReference type="PANTHER" id="PTHR13696:SF99">
    <property type="entry name" value="COBYRINIC ACID AC-DIAMIDE SYNTHASE"/>
    <property type="match status" value="1"/>
</dbReference>
<dbReference type="Pfam" id="PF01656">
    <property type="entry name" value="CbiA"/>
    <property type="match status" value="1"/>
</dbReference>
<evidence type="ECO:0000256" key="1">
    <source>
        <dbReference type="SAM" id="MobiDB-lite"/>
    </source>
</evidence>
<dbReference type="PANTHER" id="PTHR13696">
    <property type="entry name" value="P-LOOP CONTAINING NUCLEOSIDE TRIPHOSPHATE HYDROLASE"/>
    <property type="match status" value="1"/>
</dbReference>
<dbReference type="AlphaFoldDB" id="A0A7S0Z5N9"/>
<protein>
    <recommendedName>
        <fullName evidence="2">CobQ/CobB/MinD/ParA nucleotide binding domain-containing protein</fullName>
    </recommendedName>
</protein>
<dbReference type="InterPro" id="IPR050678">
    <property type="entry name" value="DNA_Partitioning_ATPase"/>
</dbReference>
<dbReference type="InterPro" id="IPR027417">
    <property type="entry name" value="P-loop_NTPase"/>
</dbReference>
<evidence type="ECO:0000259" key="2">
    <source>
        <dbReference type="Pfam" id="PF01656"/>
    </source>
</evidence>
<dbReference type="InterPro" id="IPR002586">
    <property type="entry name" value="CobQ/CobB/MinD/ParA_Nub-bd_dom"/>
</dbReference>
<feature type="domain" description="CobQ/CobB/MinD/ParA nucleotide binding" evidence="2">
    <location>
        <begin position="11"/>
        <end position="93"/>
    </location>
</feature>
<dbReference type="Gene3D" id="3.40.50.300">
    <property type="entry name" value="P-loop containing nucleotide triphosphate hydrolases"/>
    <property type="match status" value="1"/>
</dbReference>
<dbReference type="SUPFAM" id="SSF52540">
    <property type="entry name" value="P-loop containing nucleoside triphosphate hydrolases"/>
    <property type="match status" value="1"/>
</dbReference>
<accession>A0A7S0Z5N9</accession>
<gene>
    <name evidence="3" type="ORF">OMED0930_LOCUS1907</name>
</gene>
<proteinExistence type="predicted"/>
<evidence type="ECO:0000313" key="3">
    <source>
        <dbReference type="EMBL" id="CAD8810813.1"/>
    </source>
</evidence>
<sequence length="430" mass="46124">MAPKLDRARAIAFANNKGGSGKTFMAFQLACEAARSRSGSKVLVIDFSLYSDISALLLGGSARAGIGAAMKGLQTCVDATTDAIRAEGLVRALEAAAMAREGVRSESAQAPRRSSVFGSWFARGGEREPPGGVVDEIDVDLTTFTIRPHDYNSEIPENLYLCAGAGLNSWGDERAHLMDVDGEEVPLWARQGDEWVGAGQVFRDAVERLPKEFGAVMIDTDHLAACVLTKLAFSAADSIVIPLSYNDMDFNRLFSDGTGNSLFNVLLAMDSAGVLKARIRKLMFTRVGATANTPIQSPGGIASPFTPTKTSMAQMDDMARQIWSVCNAPAYRNLFSGIEDIEPTEANAVRTFMNEYFGTLKLMPELASLISTMNGIPVCNMTTRTYTAANGLSGNTSAAVLNSLKSELSTSTRDVMDDDRYNAPISSSEK</sequence>
<dbReference type="EMBL" id="HBFO01002749">
    <property type="protein sequence ID" value="CAD8810813.1"/>
    <property type="molecule type" value="Transcribed_RNA"/>
</dbReference>
<reference evidence="3" key="1">
    <citation type="submission" date="2021-01" db="EMBL/GenBank/DDBJ databases">
        <authorList>
            <person name="Corre E."/>
            <person name="Pelletier E."/>
            <person name="Niang G."/>
            <person name="Scheremetjew M."/>
            <person name="Finn R."/>
            <person name="Kale V."/>
            <person name="Holt S."/>
            <person name="Cochrane G."/>
            <person name="Meng A."/>
            <person name="Brown T."/>
            <person name="Cohen L."/>
        </authorList>
    </citation>
    <scope>NUCLEOTIDE SEQUENCE</scope>
    <source>
        <strain evidence="3">Clade-D-RCC1621</strain>
    </source>
</reference>